<organism evidence="6 7">
    <name type="scientific">Collybiopsis luxurians FD-317 M1</name>
    <dbReference type="NCBI Taxonomy" id="944289"/>
    <lineage>
        <taxon>Eukaryota</taxon>
        <taxon>Fungi</taxon>
        <taxon>Dikarya</taxon>
        <taxon>Basidiomycota</taxon>
        <taxon>Agaricomycotina</taxon>
        <taxon>Agaricomycetes</taxon>
        <taxon>Agaricomycetidae</taxon>
        <taxon>Agaricales</taxon>
        <taxon>Marasmiineae</taxon>
        <taxon>Omphalotaceae</taxon>
        <taxon>Collybiopsis</taxon>
        <taxon>Collybiopsis luxurians</taxon>
    </lineage>
</organism>
<dbReference type="SUPFAM" id="SSF53335">
    <property type="entry name" value="S-adenosyl-L-methionine-dependent methyltransferases"/>
    <property type="match status" value="1"/>
</dbReference>
<name>A0A0D0BV70_9AGAR</name>
<dbReference type="SUPFAM" id="SSF46785">
    <property type="entry name" value="Winged helix' DNA-binding domain"/>
    <property type="match status" value="1"/>
</dbReference>
<evidence type="ECO:0000259" key="5">
    <source>
        <dbReference type="Pfam" id="PF08100"/>
    </source>
</evidence>
<keyword evidence="7" id="KW-1185">Reference proteome</keyword>
<protein>
    <recommendedName>
        <fullName evidence="8">S-adenosyl-L-methionine-dependent methyltransferase</fullName>
    </recommendedName>
</protein>
<dbReference type="Gene3D" id="1.10.10.10">
    <property type="entry name" value="Winged helix-like DNA-binding domain superfamily/Winged helix DNA-binding domain"/>
    <property type="match status" value="1"/>
</dbReference>
<evidence type="ECO:0000313" key="6">
    <source>
        <dbReference type="EMBL" id="KIK53484.1"/>
    </source>
</evidence>
<accession>A0A0D0BV70</accession>
<feature type="domain" description="O-methyltransferase C-terminal" evidence="4">
    <location>
        <begin position="228"/>
        <end position="376"/>
    </location>
</feature>
<keyword evidence="3" id="KW-0949">S-adenosyl-L-methionine</keyword>
<dbReference type="GO" id="GO:0032259">
    <property type="term" value="P:methylation"/>
    <property type="evidence" value="ECO:0007669"/>
    <property type="project" value="UniProtKB-KW"/>
</dbReference>
<gene>
    <name evidence="6" type="ORF">GYMLUDRAFT_265005</name>
</gene>
<dbReference type="HOGENOM" id="CLU_005533_0_3_1"/>
<dbReference type="InterPro" id="IPR012967">
    <property type="entry name" value="COMT_dimerisation"/>
</dbReference>
<dbReference type="GO" id="GO:0046983">
    <property type="term" value="F:protein dimerization activity"/>
    <property type="evidence" value="ECO:0007669"/>
    <property type="project" value="InterPro"/>
</dbReference>
<keyword evidence="2" id="KW-0808">Transferase</keyword>
<feature type="domain" description="O-methyltransferase dimerisation" evidence="5">
    <location>
        <begin position="82"/>
        <end position="152"/>
    </location>
</feature>
<dbReference type="InterPro" id="IPR001077">
    <property type="entry name" value="COMT_C"/>
</dbReference>
<dbReference type="EMBL" id="KN834828">
    <property type="protein sequence ID" value="KIK53484.1"/>
    <property type="molecule type" value="Genomic_DNA"/>
</dbReference>
<evidence type="ECO:0000256" key="3">
    <source>
        <dbReference type="ARBA" id="ARBA00022691"/>
    </source>
</evidence>
<evidence type="ECO:0000256" key="2">
    <source>
        <dbReference type="ARBA" id="ARBA00022679"/>
    </source>
</evidence>
<dbReference type="PROSITE" id="PS51683">
    <property type="entry name" value="SAM_OMT_II"/>
    <property type="match status" value="1"/>
</dbReference>
<evidence type="ECO:0000313" key="7">
    <source>
        <dbReference type="Proteomes" id="UP000053593"/>
    </source>
</evidence>
<dbReference type="PANTHER" id="PTHR43712">
    <property type="entry name" value="PUTATIVE (AFU_ORTHOLOGUE AFUA_4G14580)-RELATED"/>
    <property type="match status" value="1"/>
</dbReference>
<reference evidence="6 7" key="1">
    <citation type="submission" date="2014-04" db="EMBL/GenBank/DDBJ databases">
        <title>Evolutionary Origins and Diversification of the Mycorrhizal Mutualists.</title>
        <authorList>
            <consortium name="DOE Joint Genome Institute"/>
            <consortium name="Mycorrhizal Genomics Consortium"/>
            <person name="Kohler A."/>
            <person name="Kuo A."/>
            <person name="Nagy L.G."/>
            <person name="Floudas D."/>
            <person name="Copeland A."/>
            <person name="Barry K.W."/>
            <person name="Cichocki N."/>
            <person name="Veneault-Fourrey C."/>
            <person name="LaButti K."/>
            <person name="Lindquist E.A."/>
            <person name="Lipzen A."/>
            <person name="Lundell T."/>
            <person name="Morin E."/>
            <person name="Murat C."/>
            <person name="Riley R."/>
            <person name="Ohm R."/>
            <person name="Sun H."/>
            <person name="Tunlid A."/>
            <person name="Henrissat B."/>
            <person name="Grigoriev I.V."/>
            <person name="Hibbett D.S."/>
            <person name="Martin F."/>
        </authorList>
    </citation>
    <scope>NUCLEOTIDE SEQUENCE [LARGE SCALE GENOMIC DNA]</scope>
    <source>
        <strain evidence="6 7">FD-317 M1</strain>
    </source>
</reference>
<dbReference type="Pfam" id="PF00891">
    <property type="entry name" value="Methyltransf_2"/>
    <property type="match status" value="1"/>
</dbReference>
<dbReference type="AlphaFoldDB" id="A0A0D0BV70"/>
<dbReference type="Gene3D" id="3.40.50.150">
    <property type="entry name" value="Vaccinia Virus protein VP39"/>
    <property type="match status" value="1"/>
</dbReference>
<dbReference type="InterPro" id="IPR016461">
    <property type="entry name" value="COMT-like"/>
</dbReference>
<dbReference type="GO" id="GO:0008171">
    <property type="term" value="F:O-methyltransferase activity"/>
    <property type="evidence" value="ECO:0007669"/>
    <property type="project" value="InterPro"/>
</dbReference>
<dbReference type="Proteomes" id="UP000053593">
    <property type="component" value="Unassembled WGS sequence"/>
</dbReference>
<evidence type="ECO:0000256" key="1">
    <source>
        <dbReference type="ARBA" id="ARBA00022603"/>
    </source>
</evidence>
<proteinExistence type="predicted"/>
<evidence type="ECO:0000259" key="4">
    <source>
        <dbReference type="Pfam" id="PF00891"/>
    </source>
</evidence>
<dbReference type="OrthoDB" id="2410195at2759"/>
<keyword evidence="1" id="KW-0489">Methyltransferase</keyword>
<sequence>MCDSLRALVDIICSETAILQAAYAKQSAEVPTLDAPFEPGPLEFDPALSHVRHLIVAAAAQLIATVQSPIEFLQLAAPAMFESAALGFVVDVNIPDILGTASPQGLHVKELSATTGIDSAYIARIMRYLATRHIFKETAPNVFSHNRLSSLLKKAKSLEQLKADPKRRFDDAPFASIIHGFADESLASSAMLSSWLKQPLQAPAAFNMVYKTPKKMWDWLEEPSNEWRARRFTAGMKGGADMFPQDIFINGIDGSTLKADDIIVDIGGSIGSATLVVKKAFPQLRYVVQDLEKQIVAGQKFWEQTDPDAINSGRVQLQVHDFFTPQPIQRAAVYFLRVVIHDWSDEDAHKILLHLRNAAGPSSKLVIFDSLARYTCEDPNLEGFDFPKAPYPLLANLGIGGEGFFTALDLNMMTLFNGKERTQDDFTHLGKEAGWKLDRVKPGMLTTFTFLPI</sequence>
<dbReference type="InterPro" id="IPR036388">
    <property type="entry name" value="WH-like_DNA-bd_sf"/>
</dbReference>
<dbReference type="Pfam" id="PF08100">
    <property type="entry name" value="Dimerisation"/>
    <property type="match status" value="1"/>
</dbReference>
<evidence type="ECO:0008006" key="8">
    <source>
        <dbReference type="Google" id="ProtNLM"/>
    </source>
</evidence>
<dbReference type="PANTHER" id="PTHR43712:SF2">
    <property type="entry name" value="O-METHYLTRANSFERASE CICE"/>
    <property type="match status" value="1"/>
</dbReference>
<dbReference type="InterPro" id="IPR036390">
    <property type="entry name" value="WH_DNA-bd_sf"/>
</dbReference>
<dbReference type="InterPro" id="IPR029063">
    <property type="entry name" value="SAM-dependent_MTases_sf"/>
</dbReference>